<dbReference type="EMBL" id="MKHE01000013">
    <property type="protein sequence ID" value="OWK08778.1"/>
    <property type="molecule type" value="Genomic_DNA"/>
</dbReference>
<protein>
    <submittedName>
        <fullName evidence="1">Uncharacterized protein</fullName>
    </submittedName>
</protein>
<dbReference type="PANTHER" id="PTHR47091">
    <property type="entry name" value="ALPHA-PROTEIN KINASE 2-RELATED"/>
    <property type="match status" value="1"/>
</dbReference>
<keyword evidence="2" id="KW-1185">Reference proteome</keyword>
<accession>A0A212CRZ5</accession>
<name>A0A212CRZ5_CEREH</name>
<organism evidence="1 2">
    <name type="scientific">Cervus elaphus hippelaphus</name>
    <name type="common">European red deer</name>
    <dbReference type="NCBI Taxonomy" id="46360"/>
    <lineage>
        <taxon>Eukaryota</taxon>
        <taxon>Metazoa</taxon>
        <taxon>Chordata</taxon>
        <taxon>Craniata</taxon>
        <taxon>Vertebrata</taxon>
        <taxon>Euteleostomi</taxon>
        <taxon>Mammalia</taxon>
        <taxon>Eutheria</taxon>
        <taxon>Laurasiatheria</taxon>
        <taxon>Artiodactyla</taxon>
        <taxon>Ruminantia</taxon>
        <taxon>Pecora</taxon>
        <taxon>Cervidae</taxon>
        <taxon>Cervinae</taxon>
        <taxon>Cervus</taxon>
    </lineage>
</organism>
<dbReference type="Proteomes" id="UP000242450">
    <property type="component" value="Chromosome 13"/>
</dbReference>
<dbReference type="OrthoDB" id="301415at2759"/>
<reference evidence="1 2" key="1">
    <citation type="journal article" date="2018" name="Mol. Genet. Genomics">
        <title>The red deer Cervus elaphus genome CerEla1.0: sequencing, annotating, genes, and chromosomes.</title>
        <authorList>
            <person name="Bana N.A."/>
            <person name="Nyiri A."/>
            <person name="Nagy J."/>
            <person name="Frank K."/>
            <person name="Nagy T."/>
            <person name="Steger V."/>
            <person name="Schiller M."/>
            <person name="Lakatos P."/>
            <person name="Sugar L."/>
            <person name="Horn P."/>
            <person name="Barta E."/>
            <person name="Orosz L."/>
        </authorList>
    </citation>
    <scope>NUCLEOTIDE SEQUENCE [LARGE SCALE GENOMIC DNA]</scope>
    <source>
        <strain evidence="1">Hungarian</strain>
    </source>
</reference>
<proteinExistence type="predicted"/>
<evidence type="ECO:0000313" key="1">
    <source>
        <dbReference type="EMBL" id="OWK08778.1"/>
    </source>
</evidence>
<dbReference type="AlphaFoldDB" id="A0A212CRZ5"/>
<dbReference type="GO" id="GO:0055013">
    <property type="term" value="P:cardiac muscle cell development"/>
    <property type="evidence" value="ECO:0007669"/>
    <property type="project" value="TreeGrafter"/>
</dbReference>
<dbReference type="GO" id="GO:0005634">
    <property type="term" value="C:nucleus"/>
    <property type="evidence" value="ECO:0007669"/>
    <property type="project" value="TreeGrafter"/>
</dbReference>
<dbReference type="GO" id="GO:0004674">
    <property type="term" value="F:protein serine/threonine kinase activity"/>
    <property type="evidence" value="ECO:0007669"/>
    <property type="project" value="UniProtKB-EC"/>
</dbReference>
<sequence>MQRLLQPCLGRIWGWAWQAFMQHRSTFCSIIAQLTEETQPLFETTLKSRAVSEDSDVRFTCIVTDALEAEAQLGRSWGKEALSRALGGMSSLLEMVRTRTVM</sequence>
<dbReference type="PANTHER" id="PTHR47091:SF1">
    <property type="entry name" value="ALPHA-PROTEIN KINASE 3"/>
    <property type="match status" value="1"/>
</dbReference>
<comment type="caution">
    <text evidence="1">The sequence shown here is derived from an EMBL/GenBank/DDBJ whole genome shotgun (WGS) entry which is preliminary data.</text>
</comment>
<evidence type="ECO:0000313" key="2">
    <source>
        <dbReference type="Proteomes" id="UP000242450"/>
    </source>
</evidence>
<gene>
    <name evidence="1" type="ORF">Celaphus_00015241</name>
</gene>